<evidence type="ECO:0000313" key="2">
    <source>
        <dbReference type="Proteomes" id="UP001178461"/>
    </source>
</evidence>
<dbReference type="EMBL" id="OX395138">
    <property type="protein sequence ID" value="CAI5790318.1"/>
    <property type="molecule type" value="Genomic_DNA"/>
</dbReference>
<dbReference type="AlphaFoldDB" id="A0AA35L6X1"/>
<sequence>MASVQVHICCAPSGSAPEETKGCLPCCHQHFTRQGSRMGIQLPWGSAEIALSLEQALNAIRGPSIGTNPSCLFMWEHYYPNSVWHACVYVCPKYMRAGYGCVCCVSPDVSVCMHWARYLNMYLRGVCM</sequence>
<keyword evidence="2" id="KW-1185">Reference proteome</keyword>
<dbReference type="Proteomes" id="UP001178461">
    <property type="component" value="Chromosome 13"/>
</dbReference>
<organism evidence="1 2">
    <name type="scientific">Podarcis lilfordi</name>
    <name type="common">Lilford's wall lizard</name>
    <dbReference type="NCBI Taxonomy" id="74358"/>
    <lineage>
        <taxon>Eukaryota</taxon>
        <taxon>Metazoa</taxon>
        <taxon>Chordata</taxon>
        <taxon>Craniata</taxon>
        <taxon>Vertebrata</taxon>
        <taxon>Euteleostomi</taxon>
        <taxon>Lepidosauria</taxon>
        <taxon>Squamata</taxon>
        <taxon>Bifurcata</taxon>
        <taxon>Unidentata</taxon>
        <taxon>Episquamata</taxon>
        <taxon>Laterata</taxon>
        <taxon>Lacertibaenia</taxon>
        <taxon>Lacertidae</taxon>
        <taxon>Podarcis</taxon>
    </lineage>
</organism>
<reference evidence="1" key="1">
    <citation type="submission" date="2022-12" db="EMBL/GenBank/DDBJ databases">
        <authorList>
            <person name="Alioto T."/>
            <person name="Alioto T."/>
            <person name="Gomez Garrido J."/>
        </authorList>
    </citation>
    <scope>NUCLEOTIDE SEQUENCE</scope>
</reference>
<accession>A0AA35L6X1</accession>
<evidence type="ECO:0000313" key="1">
    <source>
        <dbReference type="EMBL" id="CAI5790318.1"/>
    </source>
</evidence>
<protein>
    <submittedName>
        <fullName evidence="1">Uncharacterized protein</fullName>
    </submittedName>
</protein>
<proteinExistence type="predicted"/>
<name>A0AA35L6X1_9SAUR</name>
<gene>
    <name evidence="1" type="ORF">PODLI_1B038115</name>
</gene>